<accession>A0A923IWD7</accession>
<keyword evidence="4" id="KW-0472">Membrane</keyword>
<evidence type="ECO:0000313" key="9">
    <source>
        <dbReference type="Proteomes" id="UP000601055"/>
    </source>
</evidence>
<dbReference type="Gene3D" id="1.25.40.900">
    <property type="match status" value="1"/>
</dbReference>
<dbReference type="Gene3D" id="2.20.20.130">
    <property type="match status" value="1"/>
</dbReference>
<evidence type="ECO:0000256" key="5">
    <source>
        <dbReference type="ARBA" id="ARBA00023237"/>
    </source>
</evidence>
<evidence type="ECO:0000259" key="6">
    <source>
        <dbReference type="Pfam" id="PF07980"/>
    </source>
</evidence>
<comment type="caution">
    <text evidence="8">The sequence shown here is derived from an EMBL/GenBank/DDBJ whole genome shotgun (WGS) entry which is preliminary data.</text>
</comment>
<protein>
    <submittedName>
        <fullName evidence="8">RagB/SusD family nutrient uptake outer membrane protein</fullName>
    </submittedName>
</protein>
<dbReference type="AlphaFoldDB" id="A0A923IWD7"/>
<keyword evidence="5" id="KW-0998">Cell outer membrane</keyword>
<evidence type="ECO:0000256" key="2">
    <source>
        <dbReference type="ARBA" id="ARBA00006275"/>
    </source>
</evidence>
<evidence type="ECO:0000259" key="7">
    <source>
        <dbReference type="Pfam" id="PF14322"/>
    </source>
</evidence>
<feature type="domain" description="SusD-like N-terminal" evidence="7">
    <location>
        <begin position="32"/>
        <end position="226"/>
    </location>
</feature>
<organism evidence="8 9">
    <name type="scientific">Pedobacter planticolens</name>
    <dbReference type="NCBI Taxonomy" id="2679964"/>
    <lineage>
        <taxon>Bacteria</taxon>
        <taxon>Pseudomonadati</taxon>
        <taxon>Bacteroidota</taxon>
        <taxon>Sphingobacteriia</taxon>
        <taxon>Sphingobacteriales</taxon>
        <taxon>Sphingobacteriaceae</taxon>
        <taxon>Pedobacter</taxon>
    </lineage>
</organism>
<dbReference type="Proteomes" id="UP000601055">
    <property type="component" value="Unassembled WGS sequence"/>
</dbReference>
<feature type="domain" description="RagB/SusD" evidence="6">
    <location>
        <begin position="338"/>
        <end position="412"/>
    </location>
</feature>
<keyword evidence="9" id="KW-1185">Reference proteome</keyword>
<gene>
    <name evidence="8" type="ORF">GM921_14970</name>
</gene>
<dbReference type="RefSeq" id="WP_182923441.1">
    <property type="nucleotide sequence ID" value="NZ_WNXD01000002.1"/>
</dbReference>
<evidence type="ECO:0000313" key="8">
    <source>
        <dbReference type="EMBL" id="MBB2146803.1"/>
    </source>
</evidence>
<dbReference type="InterPro" id="IPR033985">
    <property type="entry name" value="SusD-like_N"/>
</dbReference>
<dbReference type="InterPro" id="IPR012944">
    <property type="entry name" value="SusD_RagB_dom"/>
</dbReference>
<dbReference type="GO" id="GO:0009279">
    <property type="term" value="C:cell outer membrane"/>
    <property type="evidence" value="ECO:0007669"/>
    <property type="project" value="UniProtKB-SubCell"/>
</dbReference>
<dbReference type="InterPro" id="IPR011990">
    <property type="entry name" value="TPR-like_helical_dom_sf"/>
</dbReference>
<name>A0A923IWD7_9SPHI</name>
<comment type="subcellular location">
    <subcellularLocation>
        <location evidence="1">Cell outer membrane</location>
    </subcellularLocation>
</comment>
<comment type="similarity">
    <text evidence="2">Belongs to the SusD family.</text>
</comment>
<dbReference type="Pfam" id="PF07980">
    <property type="entry name" value="SusD_RagB"/>
    <property type="match status" value="1"/>
</dbReference>
<dbReference type="SUPFAM" id="SSF48452">
    <property type="entry name" value="TPR-like"/>
    <property type="match status" value="1"/>
</dbReference>
<dbReference type="Pfam" id="PF14322">
    <property type="entry name" value="SusD-like_3"/>
    <property type="match status" value="1"/>
</dbReference>
<evidence type="ECO:0000256" key="1">
    <source>
        <dbReference type="ARBA" id="ARBA00004442"/>
    </source>
</evidence>
<proteinExistence type="inferred from homology"/>
<dbReference type="EMBL" id="WNXD01000002">
    <property type="protein sequence ID" value="MBB2146803.1"/>
    <property type="molecule type" value="Genomic_DNA"/>
</dbReference>
<sequence length="455" mass="50888">MLLKNFNMKRKFLMYLFLLGVLFSQVSCKKLLEEKPIKAQVVPTTTADFQAMLDGHIIMNDRYPNLQVVGGDDYYVTDADFDASYELDRDNYIWNSSSLTAGYSAWGVAYKAVQTSNLILERLPNVNSVEVNNIKGQALFFRSFAFYNVAQIFCKPYSSTSSTDLGIPIVTESAIDTKIFRSTVKETYDRIVSDLKKSIPLLQTAVPASTRPNKTAAYGMLARTYLAMGDYTNAGLYADTCLMLADKLIDFNTLDPNSDAPISRFNTETLFYCIALQSGIASQYAARIDPDLYKSYDQNDLRKSIYFLSNGDGSFQFKGSYDGTTSASALFLGIATDEMKLISAECSAKNGNTNLAMATLNSLLVKRWRIGTFVPMIATSPVEALSKVRTERRKELIFRGHRWSDIRRFNLEGASISITRNIKGIKTILAPNDLRSVFLLPYDVVSINGMPQNPR</sequence>
<dbReference type="Gene3D" id="1.25.40.390">
    <property type="match status" value="1"/>
</dbReference>
<evidence type="ECO:0000256" key="4">
    <source>
        <dbReference type="ARBA" id="ARBA00023136"/>
    </source>
</evidence>
<reference evidence="8" key="1">
    <citation type="submission" date="2019-11" db="EMBL/GenBank/DDBJ databases">
        <title>Description of Pedobacter sp. LMG 31464T.</title>
        <authorList>
            <person name="Carlier A."/>
            <person name="Qi S."/>
            <person name="Vandamme P."/>
        </authorList>
    </citation>
    <scope>NUCLEOTIDE SEQUENCE</scope>
    <source>
        <strain evidence="8">LMG 31464</strain>
    </source>
</reference>
<evidence type="ECO:0000256" key="3">
    <source>
        <dbReference type="ARBA" id="ARBA00022729"/>
    </source>
</evidence>
<keyword evidence="3" id="KW-0732">Signal</keyword>